<proteinExistence type="predicted"/>
<evidence type="ECO:0000259" key="2">
    <source>
        <dbReference type="Pfam" id="PF00561"/>
    </source>
</evidence>
<dbReference type="PRINTS" id="PR00412">
    <property type="entry name" value="EPOXHYDRLASE"/>
</dbReference>
<dbReference type="InterPro" id="IPR029058">
    <property type="entry name" value="AB_hydrolase_fold"/>
</dbReference>
<reference evidence="3 4" key="1">
    <citation type="submission" date="2023-08" db="EMBL/GenBank/DDBJ databases">
        <authorList>
            <person name="Folkvardsen B D."/>
            <person name="Norman A."/>
        </authorList>
    </citation>
    <scope>NUCLEOTIDE SEQUENCE [LARGE SCALE GENOMIC DNA]</scope>
    <source>
        <strain evidence="3 4">Mu0083</strain>
    </source>
</reference>
<dbReference type="EMBL" id="OY726394">
    <property type="protein sequence ID" value="CAJ1493101.1"/>
    <property type="molecule type" value="Genomic_DNA"/>
</dbReference>
<dbReference type="PANTHER" id="PTHR43329">
    <property type="entry name" value="EPOXIDE HYDROLASE"/>
    <property type="match status" value="1"/>
</dbReference>
<feature type="domain" description="AB hydrolase-1" evidence="2">
    <location>
        <begin position="27"/>
        <end position="138"/>
    </location>
</feature>
<accession>A0ABM9L689</accession>
<evidence type="ECO:0000256" key="1">
    <source>
        <dbReference type="ARBA" id="ARBA00022801"/>
    </source>
</evidence>
<protein>
    <submittedName>
        <fullName evidence="3">Alpha/beta hydrolase</fullName>
    </submittedName>
</protein>
<dbReference type="Gene3D" id="3.40.50.1820">
    <property type="entry name" value="alpha/beta hydrolase"/>
    <property type="match status" value="1"/>
</dbReference>
<evidence type="ECO:0000313" key="3">
    <source>
        <dbReference type="EMBL" id="CAJ1493101.1"/>
    </source>
</evidence>
<sequence>MSIDAFTHADLSVNGLTLHTVSAGEGPLVVLCHGFPESWYTWRHQLSAIAEAGFTAVALDMRGYGLSDAPADIGAYSLSHLVSDVVAVVTAHGAQQAVVIGHDWGAPVAWYCALMRPDLFRAVAALSVPYQAPTGCLPQGVTIDDLMRASSKGADYYRLYFQEPGVAEAEIDADLDHFVRAYLYSISGDIVTDGVRDTGWTGHFPLGERFIDQLRSPAALPAWIGEDDIAYWVNALARHGIRGGLNWYRNLNAMPAVLAPFRGAAIRQPALYLAGEHDLIGGNTPKTLERMRAEIPGLRGLHVYPGAGHWLTQERPDEVNAALVEFLGSL</sequence>
<dbReference type="RefSeq" id="WP_308474809.1">
    <property type="nucleotide sequence ID" value="NZ_OY726394.1"/>
</dbReference>
<gene>
    <name evidence="3" type="ORF">MU0083_000148</name>
</gene>
<evidence type="ECO:0000313" key="4">
    <source>
        <dbReference type="Proteomes" id="UP001190336"/>
    </source>
</evidence>
<dbReference type="SUPFAM" id="SSF53474">
    <property type="entry name" value="alpha/beta-Hydrolases"/>
    <property type="match status" value="1"/>
</dbReference>
<keyword evidence="1 3" id="KW-0378">Hydrolase</keyword>
<organism evidence="3 4">
    <name type="scientific">[Mycobacterium] kokjensenii</name>
    <dbReference type="NCBI Taxonomy" id="3064287"/>
    <lineage>
        <taxon>Bacteria</taxon>
        <taxon>Bacillati</taxon>
        <taxon>Actinomycetota</taxon>
        <taxon>Actinomycetes</taxon>
        <taxon>Mycobacteriales</taxon>
        <taxon>Mycobacteriaceae</taxon>
        <taxon>Mycolicibacter</taxon>
    </lineage>
</organism>
<keyword evidence="4" id="KW-1185">Reference proteome</keyword>
<dbReference type="InterPro" id="IPR000639">
    <property type="entry name" value="Epox_hydrolase-like"/>
</dbReference>
<dbReference type="Pfam" id="PF00561">
    <property type="entry name" value="Abhydrolase_1"/>
    <property type="match status" value="1"/>
</dbReference>
<dbReference type="GO" id="GO:0016787">
    <property type="term" value="F:hydrolase activity"/>
    <property type="evidence" value="ECO:0007669"/>
    <property type="project" value="UniProtKB-KW"/>
</dbReference>
<name>A0ABM9L689_9MYCO</name>
<dbReference type="Proteomes" id="UP001190336">
    <property type="component" value="Chromosome"/>
</dbReference>
<dbReference type="InterPro" id="IPR000073">
    <property type="entry name" value="AB_hydrolase_1"/>
</dbReference>